<dbReference type="Proteomes" id="UP000807353">
    <property type="component" value="Unassembled WGS sequence"/>
</dbReference>
<comment type="caution">
    <text evidence="1">The sequence shown here is derived from an EMBL/GenBank/DDBJ whole genome shotgun (WGS) entry which is preliminary data.</text>
</comment>
<protein>
    <submittedName>
        <fullName evidence="1">Uncharacterized protein</fullName>
    </submittedName>
</protein>
<keyword evidence="2" id="KW-1185">Reference proteome</keyword>
<evidence type="ECO:0000313" key="1">
    <source>
        <dbReference type="EMBL" id="KAF9463871.1"/>
    </source>
</evidence>
<name>A0A9P5Y8U2_9AGAR</name>
<dbReference type="AlphaFoldDB" id="A0A9P5Y8U2"/>
<organism evidence="1 2">
    <name type="scientific">Collybia nuda</name>
    <dbReference type="NCBI Taxonomy" id="64659"/>
    <lineage>
        <taxon>Eukaryota</taxon>
        <taxon>Fungi</taxon>
        <taxon>Dikarya</taxon>
        <taxon>Basidiomycota</taxon>
        <taxon>Agaricomycotina</taxon>
        <taxon>Agaricomycetes</taxon>
        <taxon>Agaricomycetidae</taxon>
        <taxon>Agaricales</taxon>
        <taxon>Tricholomatineae</taxon>
        <taxon>Clitocybaceae</taxon>
        <taxon>Collybia</taxon>
    </lineage>
</organism>
<evidence type="ECO:0000313" key="2">
    <source>
        <dbReference type="Proteomes" id="UP000807353"/>
    </source>
</evidence>
<proteinExistence type="predicted"/>
<gene>
    <name evidence="1" type="ORF">BDZ94DRAFT_575747</name>
</gene>
<dbReference type="EMBL" id="MU150258">
    <property type="protein sequence ID" value="KAF9463871.1"/>
    <property type="molecule type" value="Genomic_DNA"/>
</dbReference>
<accession>A0A9P5Y8U2</accession>
<sequence length="150" mass="16883">MHLAGITNTPKRALFGPPPFGRCQYVMAGIVVFFPLRKPLNTTCVGAQLKGEPVANINCGRHYYQLKFSHHPTTDLLFFKMMLGGVRQLSCVKVLRDMKNMYRCIYGGFASPTSTSPQSMVFYRILKQHGCFSGKLTRTPPSRTPDVRHT</sequence>
<reference evidence="1" key="1">
    <citation type="submission" date="2020-11" db="EMBL/GenBank/DDBJ databases">
        <authorList>
            <consortium name="DOE Joint Genome Institute"/>
            <person name="Ahrendt S."/>
            <person name="Riley R."/>
            <person name="Andreopoulos W."/>
            <person name="Labutti K."/>
            <person name="Pangilinan J."/>
            <person name="Ruiz-Duenas F.J."/>
            <person name="Barrasa J.M."/>
            <person name="Sanchez-Garcia M."/>
            <person name="Camarero S."/>
            <person name="Miyauchi S."/>
            <person name="Serrano A."/>
            <person name="Linde D."/>
            <person name="Babiker R."/>
            <person name="Drula E."/>
            <person name="Ayuso-Fernandez I."/>
            <person name="Pacheco R."/>
            <person name="Padilla G."/>
            <person name="Ferreira P."/>
            <person name="Barriuso J."/>
            <person name="Kellner H."/>
            <person name="Castanera R."/>
            <person name="Alfaro M."/>
            <person name="Ramirez L."/>
            <person name="Pisabarro A.G."/>
            <person name="Kuo A."/>
            <person name="Tritt A."/>
            <person name="Lipzen A."/>
            <person name="He G."/>
            <person name="Yan M."/>
            <person name="Ng V."/>
            <person name="Cullen D."/>
            <person name="Martin F."/>
            <person name="Rosso M.-N."/>
            <person name="Henrissat B."/>
            <person name="Hibbett D."/>
            <person name="Martinez A.T."/>
            <person name="Grigoriev I.V."/>
        </authorList>
    </citation>
    <scope>NUCLEOTIDE SEQUENCE</scope>
    <source>
        <strain evidence="1">CBS 247.69</strain>
    </source>
</reference>